<dbReference type="Proteomes" id="UP000218231">
    <property type="component" value="Unassembled WGS sequence"/>
</dbReference>
<dbReference type="AlphaFoldDB" id="A0A2A2JWB7"/>
<keyword evidence="1" id="KW-0812">Transmembrane</keyword>
<organism evidence="2 3">
    <name type="scientific">Diploscapter pachys</name>
    <dbReference type="NCBI Taxonomy" id="2018661"/>
    <lineage>
        <taxon>Eukaryota</taxon>
        <taxon>Metazoa</taxon>
        <taxon>Ecdysozoa</taxon>
        <taxon>Nematoda</taxon>
        <taxon>Chromadorea</taxon>
        <taxon>Rhabditida</taxon>
        <taxon>Rhabditina</taxon>
        <taxon>Rhabditomorpha</taxon>
        <taxon>Rhabditoidea</taxon>
        <taxon>Rhabditidae</taxon>
        <taxon>Diploscapter</taxon>
    </lineage>
</organism>
<keyword evidence="1" id="KW-0472">Membrane</keyword>
<protein>
    <submittedName>
        <fullName evidence="2">Uncharacterized protein</fullName>
    </submittedName>
</protein>
<feature type="transmembrane region" description="Helical" evidence="1">
    <location>
        <begin position="38"/>
        <end position="59"/>
    </location>
</feature>
<keyword evidence="1" id="KW-1133">Transmembrane helix</keyword>
<accession>A0A2A2JWB7</accession>
<gene>
    <name evidence="2" type="ORF">WR25_00414</name>
</gene>
<name>A0A2A2JWB7_9BILA</name>
<reference evidence="2 3" key="1">
    <citation type="journal article" date="2017" name="Curr. Biol.">
        <title>Genome architecture and evolution of a unichromosomal asexual nematode.</title>
        <authorList>
            <person name="Fradin H."/>
            <person name="Zegar C."/>
            <person name="Gutwein M."/>
            <person name="Lucas J."/>
            <person name="Kovtun M."/>
            <person name="Corcoran D."/>
            <person name="Baugh L.R."/>
            <person name="Kiontke K."/>
            <person name="Gunsalus K."/>
            <person name="Fitch D.H."/>
            <person name="Piano F."/>
        </authorList>
    </citation>
    <scope>NUCLEOTIDE SEQUENCE [LARGE SCALE GENOMIC DNA]</scope>
    <source>
        <strain evidence="2">PF1309</strain>
    </source>
</reference>
<evidence type="ECO:0000256" key="1">
    <source>
        <dbReference type="SAM" id="Phobius"/>
    </source>
</evidence>
<comment type="caution">
    <text evidence="2">The sequence shown here is derived from an EMBL/GenBank/DDBJ whole genome shotgun (WGS) entry which is preliminary data.</text>
</comment>
<evidence type="ECO:0000313" key="3">
    <source>
        <dbReference type="Proteomes" id="UP000218231"/>
    </source>
</evidence>
<dbReference type="EMBL" id="LIAE01010179">
    <property type="protein sequence ID" value="PAV65943.1"/>
    <property type="molecule type" value="Genomic_DNA"/>
</dbReference>
<keyword evidence="3" id="KW-1185">Reference proteome</keyword>
<proteinExistence type="predicted"/>
<sequence>MPIAAHEGTAGSVSRCHSPGLAGQPGLNGVATVLRFPFLQQLVVAAFGLNNLAAAIAIFGKQGTQLGLKLNLCLQLGATLQGLEFCELGCELLLKLAEFCQTRHR</sequence>
<evidence type="ECO:0000313" key="2">
    <source>
        <dbReference type="EMBL" id="PAV65943.1"/>
    </source>
</evidence>